<evidence type="ECO:0000256" key="6">
    <source>
        <dbReference type="ARBA" id="ARBA00023136"/>
    </source>
</evidence>
<dbReference type="OMA" id="RRMRIHI"/>
<feature type="compositionally biased region" description="Basic and acidic residues" evidence="7">
    <location>
        <begin position="54"/>
        <end position="65"/>
    </location>
</feature>
<proteinExistence type="inferred from homology"/>
<feature type="transmembrane region" description="Helical" evidence="8">
    <location>
        <begin position="6"/>
        <end position="32"/>
    </location>
</feature>
<keyword evidence="6 8" id="KW-0472">Membrane</keyword>
<keyword evidence="3" id="KW-0813">Transport</keyword>
<dbReference type="OrthoDB" id="4364at2759"/>
<evidence type="ECO:0000256" key="5">
    <source>
        <dbReference type="ARBA" id="ARBA00022989"/>
    </source>
</evidence>
<keyword evidence="4 8" id="KW-0812">Transmembrane</keyword>
<evidence type="ECO:0000256" key="4">
    <source>
        <dbReference type="ARBA" id="ARBA00022692"/>
    </source>
</evidence>
<keyword evidence="3" id="KW-0408">Iron</keyword>
<gene>
    <name evidence="9" type="primary">fip1</name>
    <name evidence="9" type="ORF">A0H81_02586</name>
</gene>
<evidence type="ECO:0000256" key="7">
    <source>
        <dbReference type="SAM" id="MobiDB-lite"/>
    </source>
</evidence>
<dbReference type="STRING" id="5627.A0A1C7MM33"/>
<dbReference type="PANTHER" id="PTHR31632:SF2">
    <property type="entry name" value="PLASMA MEMBRANE IRON PERMEASE"/>
    <property type="match status" value="1"/>
</dbReference>
<keyword evidence="10" id="KW-1185">Reference proteome</keyword>
<evidence type="ECO:0000256" key="8">
    <source>
        <dbReference type="SAM" id="Phobius"/>
    </source>
</evidence>
<evidence type="ECO:0000256" key="3">
    <source>
        <dbReference type="ARBA" id="ARBA00022496"/>
    </source>
</evidence>
<comment type="caution">
    <text evidence="9">The sequence shown here is derived from an EMBL/GenBank/DDBJ whole genome shotgun (WGS) entry which is preliminary data.</text>
</comment>
<reference evidence="9 10" key="1">
    <citation type="submission" date="2016-03" db="EMBL/GenBank/DDBJ databases">
        <title>Whole genome sequencing of Grifola frondosa 9006-11.</title>
        <authorList>
            <person name="Min B."/>
            <person name="Park H."/>
            <person name="Kim J.-G."/>
            <person name="Cho H."/>
            <person name="Oh Y.-L."/>
            <person name="Kong W.-S."/>
            <person name="Choi I.-G."/>
        </authorList>
    </citation>
    <scope>NUCLEOTIDE SEQUENCE [LARGE SCALE GENOMIC DNA]</scope>
    <source>
        <strain evidence="9 10">9006-11</strain>
    </source>
</reference>
<keyword evidence="3" id="KW-0406">Ion transport</keyword>
<feature type="transmembrane region" description="Helical" evidence="8">
    <location>
        <begin position="106"/>
        <end position="129"/>
    </location>
</feature>
<feature type="region of interest" description="Disordered" evidence="7">
    <location>
        <begin position="50"/>
        <end position="90"/>
    </location>
</feature>
<keyword evidence="5 8" id="KW-1133">Transmembrane helix</keyword>
<dbReference type="InterPro" id="IPR004923">
    <property type="entry name" value="FTR1/Fip1/EfeU"/>
</dbReference>
<protein>
    <submittedName>
        <fullName evidence="9">Plasma membrane iron permease</fullName>
    </submittedName>
</protein>
<evidence type="ECO:0000256" key="1">
    <source>
        <dbReference type="ARBA" id="ARBA00004141"/>
    </source>
</evidence>
<comment type="similarity">
    <text evidence="2">Belongs to the oxidase-dependent Fe transporter (OFeT) (TC 9.A.10.1) family.</text>
</comment>
<feature type="transmembrane region" description="Helical" evidence="8">
    <location>
        <begin position="141"/>
        <end position="163"/>
    </location>
</feature>
<keyword evidence="3" id="KW-0410">Iron transport</keyword>
<accession>A0A1C7MM33</accession>
<dbReference type="GO" id="GO:0015093">
    <property type="term" value="F:ferrous iron transmembrane transporter activity"/>
    <property type="evidence" value="ECO:0007669"/>
    <property type="project" value="TreeGrafter"/>
</dbReference>
<dbReference type="Proteomes" id="UP000092993">
    <property type="component" value="Unassembled WGS sequence"/>
</dbReference>
<sequence>MARNVFSVTIFFIVFRETLEAAIIISVLLGLVEQIVHNDPSLLTPGATTVVSTSEREKDKDKEQIADVSAPGNSGDELSTEPPELPSGEDAQVDTRKLLRRMRIHIFIGAFLGLFIALAIGAAFIAVWFTEASNLWAKSEALWEGIFEFIASLIIFVMGVSMLKMDRAKAKWRVKLRRAFEGKMVDRKAKTGKWVLFILPFITVLREGMSFV</sequence>
<comment type="subcellular location">
    <subcellularLocation>
        <location evidence="1">Membrane</location>
        <topology evidence="1">Multi-pass membrane protein</topology>
    </subcellularLocation>
</comment>
<evidence type="ECO:0000313" key="10">
    <source>
        <dbReference type="Proteomes" id="UP000092993"/>
    </source>
</evidence>
<evidence type="ECO:0000256" key="2">
    <source>
        <dbReference type="ARBA" id="ARBA00008333"/>
    </source>
</evidence>
<dbReference type="GO" id="GO:0033573">
    <property type="term" value="C:high-affinity iron permease complex"/>
    <property type="evidence" value="ECO:0007669"/>
    <property type="project" value="InterPro"/>
</dbReference>
<name>A0A1C7MM33_GRIFR</name>
<dbReference type="Pfam" id="PF03239">
    <property type="entry name" value="FTR1"/>
    <property type="match status" value="1"/>
</dbReference>
<dbReference type="PANTHER" id="PTHR31632">
    <property type="entry name" value="IRON TRANSPORTER FTH1"/>
    <property type="match status" value="1"/>
</dbReference>
<dbReference type="AlphaFoldDB" id="A0A1C7MM33"/>
<evidence type="ECO:0000313" key="9">
    <source>
        <dbReference type="EMBL" id="OBZ77888.1"/>
    </source>
</evidence>
<organism evidence="9 10">
    <name type="scientific">Grifola frondosa</name>
    <name type="common">Maitake</name>
    <name type="synonym">Polyporus frondosus</name>
    <dbReference type="NCBI Taxonomy" id="5627"/>
    <lineage>
        <taxon>Eukaryota</taxon>
        <taxon>Fungi</taxon>
        <taxon>Dikarya</taxon>
        <taxon>Basidiomycota</taxon>
        <taxon>Agaricomycotina</taxon>
        <taxon>Agaricomycetes</taxon>
        <taxon>Polyporales</taxon>
        <taxon>Grifolaceae</taxon>
        <taxon>Grifola</taxon>
    </lineage>
</organism>
<dbReference type="EMBL" id="LUGG01000002">
    <property type="protein sequence ID" value="OBZ77888.1"/>
    <property type="molecule type" value="Genomic_DNA"/>
</dbReference>